<feature type="transmembrane region" description="Helical" evidence="1">
    <location>
        <begin position="346"/>
        <end position="365"/>
    </location>
</feature>
<dbReference type="PANTHER" id="PTHR33698:SF1">
    <property type="entry name" value="NUCLEAR TRANSPORT FACTOR 2 (NTF2) FAMILY PROTEIN"/>
    <property type="match status" value="1"/>
</dbReference>
<organism evidence="2">
    <name type="scientific">Zea mays</name>
    <name type="common">Maize</name>
    <dbReference type="NCBI Taxonomy" id="4577"/>
    <lineage>
        <taxon>Eukaryota</taxon>
        <taxon>Viridiplantae</taxon>
        <taxon>Streptophyta</taxon>
        <taxon>Embryophyta</taxon>
        <taxon>Tracheophyta</taxon>
        <taxon>Spermatophyta</taxon>
        <taxon>Magnoliopsida</taxon>
        <taxon>Liliopsida</taxon>
        <taxon>Poales</taxon>
        <taxon>Poaceae</taxon>
        <taxon>PACMAD clade</taxon>
        <taxon>Panicoideae</taxon>
        <taxon>Andropogonodae</taxon>
        <taxon>Andropogoneae</taxon>
        <taxon>Tripsacinae</taxon>
        <taxon>Zea</taxon>
    </lineage>
</organism>
<name>A0A317YHI3_MAIZE</name>
<evidence type="ECO:0000256" key="1">
    <source>
        <dbReference type="SAM" id="Phobius"/>
    </source>
</evidence>
<reference evidence="2" key="1">
    <citation type="journal article" date="2018" name="Nat. Genet.">
        <title>Extensive intraspecific gene order and gene structural variations between Mo17 and other maize genomes.</title>
        <authorList>
            <person name="Sun S."/>
            <person name="Zhou Y."/>
            <person name="Chen J."/>
            <person name="Shi J."/>
            <person name="Zhao H."/>
            <person name="Zhao H."/>
            <person name="Song W."/>
            <person name="Zhang M."/>
            <person name="Cui Y."/>
            <person name="Dong X."/>
            <person name="Liu H."/>
            <person name="Ma X."/>
            <person name="Jiao Y."/>
            <person name="Wang B."/>
            <person name="Wei X."/>
            <person name="Stein J.C."/>
            <person name="Glaubitz J.C."/>
            <person name="Lu F."/>
            <person name="Yu G."/>
            <person name="Liang C."/>
            <person name="Fengler K."/>
            <person name="Li B."/>
            <person name="Rafalski A."/>
            <person name="Schnable P.S."/>
            <person name="Ware D.H."/>
            <person name="Buckler E.S."/>
            <person name="Lai J."/>
        </authorList>
    </citation>
    <scope>NUCLEOTIDE SEQUENCE [LARGE SCALE GENOMIC DNA]</scope>
    <source>
        <tissue evidence="2">Seedling</tissue>
    </source>
</reference>
<sequence length="369" mass="41859">MEGVLTSKRLVVGLAATASTRFRFLPLSRVGKQSLTYVGRMDDALCFDLGIGDRFHTQTILFLNHPPSKLIHPTHLQLQAISFIKQANPYPFIAHTFNTMKSTLPSLSFQSPCFKIQPATQQSLWPPRRQSTRKPGLPLKLIRAALGPDANGGLLNADRRGATLPSSPLSDVVQEFYSSLNEKNSKRLDKLMAPDCIIEDTAYYKPLDAKCTHIYFKRLMESMGEKVKFAIDEVCQGAGRTAAVMWHLEWNGYIIPFSRGCSFYICSVNGAVLLIRKIHIFNESPLKPGKWALEILNIVTNLFNVFPKPAEGFLKDPESVAQPFINLYKFYVEPFILPFLAYYTHFWTYVARGLSMVLHILYNLYKRLM</sequence>
<protein>
    <recommendedName>
        <fullName evidence="3">Nuclear transport factor 2 (NTF2) family protein</fullName>
    </recommendedName>
</protein>
<dbReference type="ExpressionAtlas" id="A0A317YHI3">
    <property type="expression patterns" value="baseline and differential"/>
</dbReference>
<dbReference type="PANTHER" id="PTHR33698">
    <property type="entry name" value="NUCLEAR TRANSPORT FACTOR 2 (NTF2)-LIKE PROTEIN"/>
    <property type="match status" value="1"/>
</dbReference>
<keyword evidence="1" id="KW-0472">Membrane</keyword>
<dbReference type="Proteomes" id="UP000251960">
    <property type="component" value="Chromosome 1"/>
</dbReference>
<gene>
    <name evidence="2" type="ORF">Zm00014a_013636</name>
</gene>
<keyword evidence="1" id="KW-0812">Transmembrane</keyword>
<dbReference type="InterPro" id="IPR032710">
    <property type="entry name" value="NTF2-like_dom_sf"/>
</dbReference>
<evidence type="ECO:0008006" key="3">
    <source>
        <dbReference type="Google" id="ProtNLM"/>
    </source>
</evidence>
<accession>A0A317YHI3</accession>
<proteinExistence type="predicted"/>
<dbReference type="EMBL" id="NCVQ01000001">
    <property type="protein sequence ID" value="PWZ58033.1"/>
    <property type="molecule type" value="Genomic_DNA"/>
</dbReference>
<evidence type="ECO:0000313" key="2">
    <source>
        <dbReference type="EMBL" id="PWZ58033.1"/>
    </source>
</evidence>
<comment type="caution">
    <text evidence="2">The sequence shown here is derived from an EMBL/GenBank/DDBJ whole genome shotgun (WGS) entry which is preliminary data.</text>
</comment>
<keyword evidence="1" id="KW-1133">Transmembrane helix</keyword>
<dbReference type="AlphaFoldDB" id="A0A317YHI3"/>
<dbReference type="Gene3D" id="3.10.450.50">
    <property type="match status" value="1"/>
</dbReference>
<dbReference type="SUPFAM" id="SSF54427">
    <property type="entry name" value="NTF2-like"/>
    <property type="match status" value="1"/>
</dbReference>